<organism evidence="1 2">
    <name type="scientific">Prevotella denticola CRIS 18C-A</name>
    <dbReference type="NCBI Taxonomy" id="944557"/>
    <lineage>
        <taxon>Bacteria</taxon>
        <taxon>Pseudomonadati</taxon>
        <taxon>Bacteroidota</taxon>
        <taxon>Bacteroidia</taxon>
        <taxon>Bacteroidales</taxon>
        <taxon>Prevotellaceae</taxon>
        <taxon>Prevotella</taxon>
    </lineage>
</organism>
<comment type="caution">
    <text evidence="1">The sequence shown here is derived from an EMBL/GenBank/DDBJ whole genome shotgun (WGS) entry which is preliminary data.</text>
</comment>
<evidence type="ECO:0000313" key="1">
    <source>
        <dbReference type="EMBL" id="EGC85395.1"/>
    </source>
</evidence>
<proteinExistence type="predicted"/>
<name>F0HA08_9BACT</name>
<dbReference type="Proteomes" id="UP000003155">
    <property type="component" value="Unassembled WGS sequence"/>
</dbReference>
<protein>
    <submittedName>
        <fullName evidence="1">Uncharacterized protein</fullName>
    </submittedName>
</protein>
<dbReference type="AlphaFoldDB" id="F0HA08"/>
<gene>
    <name evidence="1" type="ORF">HMPREF9303_1129</name>
</gene>
<dbReference type="EMBL" id="AEXO01000099">
    <property type="protein sequence ID" value="EGC85395.1"/>
    <property type="molecule type" value="Genomic_DNA"/>
</dbReference>
<reference evidence="1 2" key="1">
    <citation type="submission" date="2011-02" db="EMBL/GenBank/DDBJ databases">
        <authorList>
            <person name="Durkin A.S."/>
            <person name="Madupu R."/>
            <person name="Torralba M."/>
            <person name="Gillis M."/>
            <person name="Methe B."/>
            <person name="Sutton G."/>
            <person name="Nelson K.E."/>
        </authorList>
    </citation>
    <scope>NUCLEOTIDE SEQUENCE [LARGE SCALE GENOMIC DNA]</scope>
    <source>
        <strain evidence="1 2">CRIS 18C-A</strain>
    </source>
</reference>
<keyword evidence="2" id="KW-1185">Reference proteome</keyword>
<sequence length="87" mass="9811">MDSLTDTYAYVPNRLGKDVPVPGNSIPDRSGMLFPNGREYWILRSNGFGRRLFVLFLNLIDGPENLSLIAVDSISQNNERKGFGYML</sequence>
<accession>F0HA08</accession>
<evidence type="ECO:0000313" key="2">
    <source>
        <dbReference type="Proteomes" id="UP000003155"/>
    </source>
</evidence>